<dbReference type="Proteomes" id="UP000613208">
    <property type="component" value="Unassembled WGS sequence"/>
</dbReference>
<keyword evidence="2" id="KW-0677">Repeat</keyword>
<dbReference type="SUPFAM" id="SSF55804">
    <property type="entry name" value="Phoshotransferase/anion transport protein"/>
    <property type="match status" value="1"/>
</dbReference>
<dbReference type="PROSITE" id="PS51099">
    <property type="entry name" value="PTS_EIIB_TYPE_2"/>
    <property type="match status" value="1"/>
</dbReference>
<dbReference type="SUPFAM" id="SSF52794">
    <property type="entry name" value="PTS system IIB component-like"/>
    <property type="match status" value="1"/>
</dbReference>
<name>A0A916Q6Q1_9FIRM</name>
<dbReference type="PANTHER" id="PTHR30185">
    <property type="entry name" value="CRYPTIC BETA-GLUCOSIDE BGL OPERON ANTITERMINATOR"/>
    <property type="match status" value="1"/>
</dbReference>
<feature type="domain" description="PRD" evidence="8">
    <location>
        <begin position="198"/>
        <end position="302"/>
    </location>
</feature>
<evidence type="ECO:0000259" key="8">
    <source>
        <dbReference type="PROSITE" id="PS51372"/>
    </source>
</evidence>
<evidence type="ECO:0000313" key="10">
    <source>
        <dbReference type="Proteomes" id="UP000613208"/>
    </source>
</evidence>
<dbReference type="Gene3D" id="1.10.1790.10">
    <property type="entry name" value="PRD domain"/>
    <property type="match status" value="2"/>
</dbReference>
<dbReference type="Pfam" id="PF00874">
    <property type="entry name" value="PRD"/>
    <property type="match status" value="2"/>
</dbReference>
<feature type="domain" description="PRD" evidence="8">
    <location>
        <begin position="304"/>
        <end position="411"/>
    </location>
</feature>
<dbReference type="InterPro" id="IPR002178">
    <property type="entry name" value="PTS_EIIA_type-2_dom"/>
</dbReference>
<organism evidence="9 10">
    <name type="scientific">Anaerostipes butyraticus</name>
    <dbReference type="NCBI Taxonomy" id="645466"/>
    <lineage>
        <taxon>Bacteria</taxon>
        <taxon>Bacillati</taxon>
        <taxon>Bacillota</taxon>
        <taxon>Clostridia</taxon>
        <taxon>Lachnospirales</taxon>
        <taxon>Lachnospiraceae</taxon>
        <taxon>Anaerostipes</taxon>
    </lineage>
</organism>
<keyword evidence="10" id="KW-1185">Reference proteome</keyword>
<keyword evidence="4" id="KW-0010">Activator</keyword>
<dbReference type="GO" id="GO:0008982">
    <property type="term" value="F:protein-N(PI)-phosphohistidine-sugar phosphotransferase activity"/>
    <property type="evidence" value="ECO:0007669"/>
    <property type="project" value="InterPro"/>
</dbReference>
<protein>
    <submittedName>
        <fullName evidence="9">LicABCH operon regulator</fullName>
    </submittedName>
</protein>
<feature type="domain" description="PTS EIIB type-2" evidence="7">
    <location>
        <begin position="418"/>
        <end position="509"/>
    </location>
</feature>
<proteinExistence type="predicted"/>
<dbReference type="InterPro" id="IPR036388">
    <property type="entry name" value="WH-like_DNA-bd_sf"/>
</dbReference>
<dbReference type="RefSeq" id="WP_201311123.1">
    <property type="nucleotide sequence ID" value="NZ_BLYI01000038.1"/>
</dbReference>
<dbReference type="PANTHER" id="PTHR30185:SF13">
    <property type="entry name" value="LICABCH OPERON REGULATOR-RELATED"/>
    <property type="match status" value="1"/>
</dbReference>
<dbReference type="InterPro" id="IPR036634">
    <property type="entry name" value="PRD_sf"/>
</dbReference>
<dbReference type="PROSITE" id="PS00372">
    <property type="entry name" value="PTS_EIIA_TYPE_2_HIS"/>
    <property type="match status" value="1"/>
</dbReference>
<dbReference type="InterPro" id="IPR011608">
    <property type="entry name" value="PRD"/>
</dbReference>
<evidence type="ECO:0000256" key="1">
    <source>
        <dbReference type="ARBA" id="ARBA00022679"/>
    </source>
</evidence>
<sequence>MELSNKRCIRILHLLLKSRDTVTGENLGVSIGVSSRTIRNDIKELNQILKDYGACVVSEISQGYHLRIEDQEKFSGFLKGLERQKKGRDFQNIIPSEPEDRVRYIISKLLLASLNGSQEIIDFFDLEEELFISTSTLKKDFRTIDHILNDYGLRVSITKKKGVHIVGDEQKIRYCISEYIFNSGGYFGAEENEFYASVFTQKEMEDLRKILLDAMSRHDLRLTDIAFKNVLVHSLIMLKRFAGQQSVTYKKSDIEEFESKKEFGCAKDIVEQIEEMFGMDLGNEVYYLTQHLLSSQRFLIDDPEDDYKYKPEIEKILKTIRDETNIDLSDDKQLINGLAMHLEAALQRLRFDMNIRNEFLDSIKNMYPLAFELAVLASQVIEDTYNFKTKENEIGFLAMHFGAALERKGLNRKPKKPKKAVIVCIAGVATAMLLKEKIQKHFGQKIKIERTCPQQEVTQELIDSVDLVLTTVELTGFSSPKIKKINLFLEEEDMRAIQNAIEEKPNGEIVDYRAIFPKDLFFPEGSFRDKTEAMEYMTEIMKKKDYITESVKQSIFKREEMATTELGSLVAIPHALLNNTQEAVVSVMILNKPILWENEKVQVVLLLNIPKDKYAIWEVVFKRLYQYLIGEQGVTRLIRNRNYEEFIGYLEQG</sequence>
<dbReference type="Gene3D" id="1.10.10.10">
    <property type="entry name" value="Winged helix-like DNA-binding domain superfamily/Winged helix DNA-binding domain"/>
    <property type="match status" value="1"/>
</dbReference>
<feature type="domain" description="PTS EIIA type-2" evidence="6">
    <location>
        <begin position="514"/>
        <end position="653"/>
    </location>
</feature>
<dbReference type="InterPro" id="IPR016152">
    <property type="entry name" value="PTrfase/Anion_transptr"/>
</dbReference>
<dbReference type="Gene3D" id="3.40.930.10">
    <property type="entry name" value="Mannitol-specific EII, Chain A"/>
    <property type="match status" value="1"/>
</dbReference>
<dbReference type="AlphaFoldDB" id="A0A916Q6Q1"/>
<dbReference type="EMBL" id="BLYI01000038">
    <property type="protein sequence ID" value="GFO85414.1"/>
    <property type="molecule type" value="Genomic_DNA"/>
</dbReference>
<dbReference type="Gene3D" id="3.40.50.2300">
    <property type="match status" value="1"/>
</dbReference>
<dbReference type="GO" id="GO:0006355">
    <property type="term" value="P:regulation of DNA-templated transcription"/>
    <property type="evidence" value="ECO:0007669"/>
    <property type="project" value="InterPro"/>
</dbReference>
<dbReference type="SUPFAM" id="SSF63520">
    <property type="entry name" value="PTS-regulatory domain, PRD"/>
    <property type="match status" value="2"/>
</dbReference>
<dbReference type="InterPro" id="IPR003501">
    <property type="entry name" value="PTS_EIIB_2/3"/>
</dbReference>
<dbReference type="InterPro" id="IPR036095">
    <property type="entry name" value="PTS_EIIB-like_sf"/>
</dbReference>
<evidence type="ECO:0000256" key="3">
    <source>
        <dbReference type="ARBA" id="ARBA00023015"/>
    </source>
</evidence>
<reference evidence="9" key="1">
    <citation type="submission" date="2020-06" db="EMBL/GenBank/DDBJ databases">
        <title>Characterization of fructooligosaccharide metabolism and fructooligosaccharide-degrading enzymes in human commensal butyrate producers.</title>
        <authorList>
            <person name="Tanno H."/>
            <person name="Fujii T."/>
            <person name="Hirano K."/>
            <person name="Maeno S."/>
            <person name="Tonozuka T."/>
            <person name="Sakamoto M."/>
            <person name="Ohkuma M."/>
            <person name="Tochio T."/>
            <person name="Endo A."/>
        </authorList>
    </citation>
    <scope>NUCLEOTIDE SEQUENCE</scope>
    <source>
        <strain evidence="9">JCM 17466</strain>
    </source>
</reference>
<dbReference type="Pfam" id="PF02302">
    <property type="entry name" value="PTS_IIB"/>
    <property type="match status" value="1"/>
</dbReference>
<gene>
    <name evidence="9" type="primary">licR_2</name>
    <name evidence="9" type="ORF">ANBU17_17610</name>
</gene>
<keyword evidence="5" id="KW-0804">Transcription</keyword>
<dbReference type="InterPro" id="IPR007737">
    <property type="entry name" value="Mga_HTH"/>
</dbReference>
<dbReference type="InterPro" id="IPR036390">
    <property type="entry name" value="WH_DNA-bd_sf"/>
</dbReference>
<dbReference type="InterPro" id="IPR050661">
    <property type="entry name" value="BglG_antiterminators"/>
</dbReference>
<dbReference type="SUPFAM" id="SSF46785">
    <property type="entry name" value="Winged helix' DNA-binding domain"/>
    <property type="match status" value="1"/>
</dbReference>
<dbReference type="PROSITE" id="PS51094">
    <property type="entry name" value="PTS_EIIA_TYPE_2"/>
    <property type="match status" value="1"/>
</dbReference>
<comment type="caution">
    <text evidence="9">The sequence shown here is derived from an EMBL/GenBank/DDBJ whole genome shotgun (WGS) entry which is preliminary data.</text>
</comment>
<dbReference type="Pfam" id="PF05043">
    <property type="entry name" value="Mga"/>
    <property type="match status" value="1"/>
</dbReference>
<dbReference type="PROSITE" id="PS51372">
    <property type="entry name" value="PRD_2"/>
    <property type="match status" value="2"/>
</dbReference>
<accession>A0A916Q6Q1</accession>
<evidence type="ECO:0000259" key="7">
    <source>
        <dbReference type="PROSITE" id="PS51099"/>
    </source>
</evidence>
<evidence type="ECO:0000256" key="5">
    <source>
        <dbReference type="ARBA" id="ARBA00023163"/>
    </source>
</evidence>
<dbReference type="CDD" id="cd05568">
    <property type="entry name" value="PTS_IIB_bgl_like"/>
    <property type="match status" value="1"/>
</dbReference>
<dbReference type="GO" id="GO:0009401">
    <property type="term" value="P:phosphoenolpyruvate-dependent sugar phosphotransferase system"/>
    <property type="evidence" value="ECO:0007669"/>
    <property type="project" value="InterPro"/>
</dbReference>
<keyword evidence="3" id="KW-0805">Transcription regulation</keyword>
<dbReference type="Pfam" id="PF00359">
    <property type="entry name" value="PTS_EIIA_2"/>
    <property type="match status" value="1"/>
</dbReference>
<dbReference type="Pfam" id="PF08279">
    <property type="entry name" value="HTH_11"/>
    <property type="match status" value="1"/>
</dbReference>
<keyword evidence="1" id="KW-0808">Transferase</keyword>
<dbReference type="InterPro" id="IPR013196">
    <property type="entry name" value="HTH_11"/>
</dbReference>
<evidence type="ECO:0000313" key="9">
    <source>
        <dbReference type="EMBL" id="GFO85414.1"/>
    </source>
</evidence>
<evidence type="ECO:0000256" key="2">
    <source>
        <dbReference type="ARBA" id="ARBA00022737"/>
    </source>
</evidence>
<evidence type="ECO:0000259" key="6">
    <source>
        <dbReference type="PROSITE" id="PS51094"/>
    </source>
</evidence>
<dbReference type="InterPro" id="IPR013011">
    <property type="entry name" value="PTS_EIIB_2"/>
</dbReference>
<evidence type="ECO:0000256" key="4">
    <source>
        <dbReference type="ARBA" id="ARBA00023159"/>
    </source>
</evidence>